<name>A0A653A1X3_UNCDX</name>
<dbReference type="InterPro" id="IPR012675">
    <property type="entry name" value="Beta-grasp_dom_sf"/>
</dbReference>
<evidence type="ECO:0000313" key="1">
    <source>
        <dbReference type="EMBL" id="VBB41948.1"/>
    </source>
</evidence>
<dbReference type="AlphaFoldDB" id="A0A653A1X3"/>
<dbReference type="Pfam" id="PF02597">
    <property type="entry name" value="ThiS"/>
    <property type="match status" value="1"/>
</dbReference>
<gene>
    <name evidence="1" type="ORF">TRIP_B200087</name>
</gene>
<reference evidence="1" key="1">
    <citation type="submission" date="2018-07" db="EMBL/GenBank/DDBJ databases">
        <authorList>
            <consortium name="Genoscope - CEA"/>
            <person name="William W."/>
        </authorList>
    </citation>
    <scope>NUCLEOTIDE SEQUENCE</scope>
    <source>
        <strain evidence="1">IK1</strain>
    </source>
</reference>
<evidence type="ECO:0008006" key="2">
    <source>
        <dbReference type="Google" id="ProtNLM"/>
    </source>
</evidence>
<dbReference type="InterPro" id="IPR016155">
    <property type="entry name" value="Mopterin_synth/thiamin_S_b"/>
</dbReference>
<organism evidence="1">
    <name type="scientific">Uncultured Desulfatiglans sp</name>
    <dbReference type="NCBI Taxonomy" id="1748965"/>
    <lineage>
        <taxon>Bacteria</taxon>
        <taxon>Pseudomonadati</taxon>
        <taxon>Thermodesulfobacteriota</taxon>
        <taxon>Desulfobacteria</taxon>
        <taxon>Desulfatiglandales</taxon>
        <taxon>Desulfatiglandaceae</taxon>
        <taxon>Desulfatiglans</taxon>
        <taxon>environmental samples</taxon>
    </lineage>
</organism>
<dbReference type="SUPFAM" id="SSF54285">
    <property type="entry name" value="MoaD/ThiS"/>
    <property type="match status" value="1"/>
</dbReference>
<dbReference type="InterPro" id="IPR003749">
    <property type="entry name" value="ThiS/MoaD-like"/>
</dbReference>
<dbReference type="Gene3D" id="3.10.20.30">
    <property type="match status" value="1"/>
</dbReference>
<sequence length="66" mass="7721">MKITVNGMMEQLPQALDILQLIEYFKEGDKHLIVEHNGRFVYPQDYEHVQVEDGDRIEFINPNFGG</sequence>
<dbReference type="EMBL" id="UPXX01000013">
    <property type="protein sequence ID" value="VBB41948.1"/>
    <property type="molecule type" value="Genomic_DNA"/>
</dbReference>
<accession>A0A653A1X3</accession>
<protein>
    <recommendedName>
        <fullName evidence="2">Thiamine biosynthesis protein ThiS</fullName>
    </recommendedName>
</protein>
<proteinExistence type="predicted"/>